<proteinExistence type="predicted"/>
<dbReference type="Gene3D" id="3.10.129.10">
    <property type="entry name" value="Hotdog Thioesterase"/>
    <property type="match status" value="1"/>
</dbReference>
<dbReference type="InterPro" id="IPR025540">
    <property type="entry name" value="FlK"/>
</dbReference>
<evidence type="ECO:0000313" key="3">
    <source>
        <dbReference type="Proteomes" id="UP001057291"/>
    </source>
</evidence>
<dbReference type="InterPro" id="IPR054485">
    <property type="entry name" value="FlK-like_dom"/>
</dbReference>
<feature type="domain" description="Fluoroacetyl-CoA-specific thioesterase-like" evidence="1">
    <location>
        <begin position="17"/>
        <end position="119"/>
    </location>
</feature>
<dbReference type="PANTHER" id="PTHR36934:SF1">
    <property type="entry name" value="THIOESTERASE DOMAIN-CONTAINING PROTEIN"/>
    <property type="match status" value="1"/>
</dbReference>
<comment type="caution">
    <text evidence="2">The sequence shown here is derived from an EMBL/GenBank/DDBJ whole genome shotgun (WGS) entry which is preliminary data.</text>
</comment>
<dbReference type="PANTHER" id="PTHR36934">
    <property type="entry name" value="BLR0278 PROTEIN"/>
    <property type="match status" value="1"/>
</dbReference>
<keyword evidence="3" id="KW-1185">Reference proteome</keyword>
<dbReference type="EMBL" id="BOQE01000001">
    <property type="protein sequence ID" value="GIM47771.1"/>
    <property type="molecule type" value="Genomic_DNA"/>
</dbReference>
<evidence type="ECO:0000259" key="1">
    <source>
        <dbReference type="Pfam" id="PF22636"/>
    </source>
</evidence>
<dbReference type="Pfam" id="PF22636">
    <property type="entry name" value="FlK"/>
    <property type="match status" value="1"/>
</dbReference>
<dbReference type="AlphaFoldDB" id="A0AAV4LIU7"/>
<protein>
    <recommendedName>
        <fullName evidence="1">Fluoroacetyl-CoA-specific thioesterase-like domain-containing protein</fullName>
    </recommendedName>
</protein>
<dbReference type="Proteomes" id="UP001057291">
    <property type="component" value="Unassembled WGS sequence"/>
</dbReference>
<organism evidence="2 3">
    <name type="scientific">Collibacillus ludicampi</name>
    <dbReference type="NCBI Taxonomy" id="2771369"/>
    <lineage>
        <taxon>Bacteria</taxon>
        <taxon>Bacillati</taxon>
        <taxon>Bacillota</taxon>
        <taxon>Bacilli</taxon>
        <taxon>Bacillales</taxon>
        <taxon>Alicyclobacillaceae</taxon>
        <taxon>Collibacillus</taxon>
    </lineage>
</organism>
<reference evidence="2" key="1">
    <citation type="journal article" date="2023" name="Int. J. Syst. Evol. Microbiol.">
        <title>Collibacillus ludicampi gen. nov., sp. nov., a new soil bacterium of the family Alicyclobacillaceae.</title>
        <authorList>
            <person name="Jojima T."/>
            <person name="Ioku Y."/>
            <person name="Fukuta Y."/>
            <person name="Shirasaka N."/>
            <person name="Matsumura Y."/>
            <person name="Mori M."/>
        </authorList>
    </citation>
    <scope>NUCLEOTIDE SEQUENCE</scope>
    <source>
        <strain evidence="2">TP075</strain>
    </source>
</reference>
<dbReference type="SUPFAM" id="SSF54637">
    <property type="entry name" value="Thioesterase/thiol ester dehydrase-isomerase"/>
    <property type="match status" value="1"/>
</dbReference>
<dbReference type="InterPro" id="IPR029069">
    <property type="entry name" value="HotDog_dom_sf"/>
</dbReference>
<dbReference type="RefSeq" id="WP_282200714.1">
    <property type="nucleotide sequence ID" value="NZ_BOQE01000001.1"/>
</dbReference>
<name>A0AAV4LIU7_9BACL</name>
<sequence>MKPGLHPGVKVEFEVTVTDDMRPAFDGKVVHDVMSTVSMIYFMEKAGRMLILPYLEEEEEGAGYAIDIKHVGPAVIGQSVRFSAICTGVTPKRVVCDVIAETDENLVGKGSFTQAIFQRRDMLRRIDELQEKTSIQAN</sequence>
<accession>A0AAV4LIU7</accession>
<evidence type="ECO:0000313" key="2">
    <source>
        <dbReference type="EMBL" id="GIM47771.1"/>
    </source>
</evidence>
<gene>
    <name evidence="2" type="ORF">DNHGIG_33200</name>
</gene>